<evidence type="ECO:0000256" key="5">
    <source>
        <dbReference type="ARBA" id="ARBA00022989"/>
    </source>
</evidence>
<dbReference type="InterPro" id="IPR050366">
    <property type="entry name" value="BP-dependent_transpt_permease"/>
</dbReference>
<dbReference type="CDD" id="cd06261">
    <property type="entry name" value="TM_PBP2"/>
    <property type="match status" value="1"/>
</dbReference>
<dbReference type="PANTHER" id="PTHR43386:SF1">
    <property type="entry name" value="D,D-DIPEPTIDE TRANSPORT SYSTEM PERMEASE PROTEIN DDPC-RELATED"/>
    <property type="match status" value="1"/>
</dbReference>
<evidence type="ECO:0000256" key="7">
    <source>
        <dbReference type="RuleBase" id="RU363032"/>
    </source>
</evidence>
<dbReference type="Proteomes" id="UP000032722">
    <property type="component" value="Chromosome"/>
</dbReference>
<accession>A0A0D5ZJ84</accession>
<dbReference type="SUPFAM" id="SSF161098">
    <property type="entry name" value="MetI-like"/>
    <property type="match status" value="1"/>
</dbReference>
<evidence type="ECO:0000256" key="2">
    <source>
        <dbReference type="ARBA" id="ARBA00022448"/>
    </source>
</evidence>
<organism evidence="10">
    <name type="scientific">Mycoplasmopsis gallinacea</name>
    <dbReference type="NCBI Taxonomy" id="29556"/>
    <lineage>
        <taxon>Bacteria</taxon>
        <taxon>Bacillati</taxon>
        <taxon>Mycoplasmatota</taxon>
        <taxon>Mycoplasmoidales</taxon>
        <taxon>Metamycoplasmataceae</taxon>
        <taxon>Mycoplasmopsis</taxon>
    </lineage>
</organism>
<dbReference type="AlphaFoldDB" id="A0A0D5ZJ84"/>
<evidence type="ECO:0000259" key="8">
    <source>
        <dbReference type="PROSITE" id="PS50928"/>
    </source>
</evidence>
<keyword evidence="2 7" id="KW-0813">Transport</keyword>
<comment type="subcellular location">
    <subcellularLocation>
        <location evidence="1 7">Cell membrane</location>
        <topology evidence="1 7">Multi-pass membrane protein</topology>
    </subcellularLocation>
</comment>
<evidence type="ECO:0000313" key="9">
    <source>
        <dbReference type="EMBL" id="AKA49710.1"/>
    </source>
</evidence>
<dbReference type="HOGENOM" id="CLU_743582_0_0_14"/>
<name>A0A0D5ZJ84_9BACT</name>
<evidence type="ECO:0000313" key="10">
    <source>
        <dbReference type="Proteomes" id="UP000032722"/>
    </source>
</evidence>
<keyword evidence="4 7" id="KW-0812">Transmembrane</keyword>
<dbReference type="Pfam" id="PF12911">
    <property type="entry name" value="OppC_N"/>
    <property type="match status" value="1"/>
</dbReference>
<keyword evidence="5 7" id="KW-1133">Transmembrane helix</keyword>
<dbReference type="PROSITE" id="PS50928">
    <property type="entry name" value="ABC_TM1"/>
    <property type="match status" value="1"/>
</dbReference>
<feature type="transmembrane region" description="Helical" evidence="7">
    <location>
        <begin position="222"/>
        <end position="242"/>
    </location>
</feature>
<dbReference type="Pfam" id="PF00528">
    <property type="entry name" value="BPD_transp_1"/>
    <property type="match status" value="1"/>
</dbReference>
<feature type="transmembrane region" description="Helical" evidence="7">
    <location>
        <begin position="196"/>
        <end position="216"/>
    </location>
</feature>
<feature type="transmembrane region" description="Helical" evidence="7">
    <location>
        <begin position="38"/>
        <end position="58"/>
    </location>
</feature>
<dbReference type="GO" id="GO:0005886">
    <property type="term" value="C:plasma membrane"/>
    <property type="evidence" value="ECO:0007669"/>
    <property type="project" value="UniProtKB-SubCell"/>
</dbReference>
<evidence type="ECO:0000256" key="4">
    <source>
        <dbReference type="ARBA" id="ARBA00022692"/>
    </source>
</evidence>
<dbReference type="InterPro" id="IPR025966">
    <property type="entry name" value="OppC_N"/>
</dbReference>
<sequence>MQANQFNFASKSQAFASATVLISQQKLYWKRFFKSKSVIVALFSLLTLLLLLVLNHFLSPYQSDKAIYDSSLAYNLPLLNNPVISRTFENGPDTDYLMNLNKQGIIDFESITNYKSFYIIKYNPYQVLSFLSPKDELKTYFGTNSIGIDNFTLMTDSILITLLITFISGLIQLFFGSLIGSLVGFYSNKALYKSSYFILSAVIVVPYLFLTISLFLLFGYSLAKAICFLSIVGFFSIFYTSYHKCQEIKILSYIDGYKTIGYSDSKIILRVIFKQIVFYNLSFFSDQLSLSFLSLAALSFFNVENINSHINIGNLYKQIIEDFSNYYLSISTIVISIALIVIFKIIGASLNMALYPKI</sequence>
<keyword evidence="6 7" id="KW-0472">Membrane</keyword>
<dbReference type="InterPro" id="IPR000515">
    <property type="entry name" value="MetI-like"/>
</dbReference>
<feature type="transmembrane region" description="Helical" evidence="7">
    <location>
        <begin position="158"/>
        <end position="184"/>
    </location>
</feature>
<reference evidence="9 10" key="1">
    <citation type="journal article" date="2015" name="Genome Announc.">
        <title>Complete Genome Sequence of Mycoplasma meleagridis, a Possible Emerging Pathogen in Chickens.</title>
        <authorList>
            <person name="Abolnik C."/>
        </authorList>
    </citation>
    <scope>NUCLEOTIDE SEQUENCE [LARGE SCALE GENOMIC DNA]</scope>
    <source>
        <strain evidence="9 10">B2096 8B</strain>
    </source>
</reference>
<evidence type="ECO:0000256" key="3">
    <source>
        <dbReference type="ARBA" id="ARBA00022475"/>
    </source>
</evidence>
<feature type="transmembrane region" description="Helical" evidence="7">
    <location>
        <begin position="276"/>
        <end position="301"/>
    </location>
</feature>
<gene>
    <name evidence="9" type="ORF">VO56_00195</name>
</gene>
<feature type="transmembrane region" description="Helical" evidence="7">
    <location>
        <begin position="326"/>
        <end position="347"/>
    </location>
</feature>
<evidence type="ECO:0000256" key="6">
    <source>
        <dbReference type="ARBA" id="ARBA00023136"/>
    </source>
</evidence>
<dbReference type="EMBL" id="CP011021">
    <property type="protein sequence ID" value="AKA49710.1"/>
    <property type="molecule type" value="Genomic_DNA"/>
</dbReference>
<proteinExistence type="inferred from homology"/>
<dbReference type="GO" id="GO:0055085">
    <property type="term" value="P:transmembrane transport"/>
    <property type="evidence" value="ECO:0007669"/>
    <property type="project" value="InterPro"/>
</dbReference>
<keyword evidence="3" id="KW-1003">Cell membrane</keyword>
<feature type="domain" description="ABC transmembrane type-1" evidence="8">
    <location>
        <begin position="158"/>
        <end position="347"/>
    </location>
</feature>
<protein>
    <recommendedName>
        <fullName evidence="8">ABC transmembrane type-1 domain-containing protein</fullName>
    </recommendedName>
</protein>
<dbReference type="PATRIC" id="fig|29556.3.peg.41"/>
<dbReference type="PANTHER" id="PTHR43386">
    <property type="entry name" value="OLIGOPEPTIDE TRANSPORT SYSTEM PERMEASE PROTEIN APPC"/>
    <property type="match status" value="1"/>
</dbReference>
<comment type="similarity">
    <text evidence="7">Belongs to the binding-protein-dependent transport system permease family.</text>
</comment>
<dbReference type="KEGG" id="mgb:VO56_00195"/>
<dbReference type="Gene3D" id="1.10.3720.10">
    <property type="entry name" value="MetI-like"/>
    <property type="match status" value="1"/>
</dbReference>
<evidence type="ECO:0000256" key="1">
    <source>
        <dbReference type="ARBA" id="ARBA00004651"/>
    </source>
</evidence>
<dbReference type="InterPro" id="IPR035906">
    <property type="entry name" value="MetI-like_sf"/>
</dbReference>